<gene>
    <name evidence="7" type="ORF">E6K80_08445</name>
</gene>
<proteinExistence type="predicted"/>
<evidence type="ECO:0000256" key="2">
    <source>
        <dbReference type="ARBA" id="ARBA00022692"/>
    </source>
</evidence>
<dbReference type="Proteomes" id="UP000319836">
    <property type="component" value="Unassembled WGS sequence"/>
</dbReference>
<keyword evidence="2 5" id="KW-0812">Transmembrane</keyword>
<keyword evidence="3 5" id="KW-1133">Transmembrane helix</keyword>
<evidence type="ECO:0000313" key="8">
    <source>
        <dbReference type="Proteomes" id="UP000319836"/>
    </source>
</evidence>
<dbReference type="InterPro" id="IPR010652">
    <property type="entry name" value="DUF1232"/>
</dbReference>
<evidence type="ECO:0000313" key="7">
    <source>
        <dbReference type="EMBL" id="TMQ70468.1"/>
    </source>
</evidence>
<protein>
    <submittedName>
        <fullName evidence="7">DUF1232 domain-containing protein</fullName>
    </submittedName>
</protein>
<evidence type="ECO:0000256" key="3">
    <source>
        <dbReference type="ARBA" id="ARBA00022989"/>
    </source>
</evidence>
<feature type="domain" description="DUF1232" evidence="6">
    <location>
        <begin position="21"/>
        <end position="55"/>
    </location>
</feature>
<evidence type="ECO:0000256" key="4">
    <source>
        <dbReference type="ARBA" id="ARBA00023136"/>
    </source>
</evidence>
<evidence type="ECO:0000259" key="6">
    <source>
        <dbReference type="Pfam" id="PF06803"/>
    </source>
</evidence>
<comment type="subcellular location">
    <subcellularLocation>
        <location evidence="1">Endomembrane system</location>
        <topology evidence="1">Multi-pass membrane protein</topology>
    </subcellularLocation>
</comment>
<name>A0A538U3K4_UNCEI</name>
<organism evidence="7 8">
    <name type="scientific">Eiseniibacteriota bacterium</name>
    <dbReference type="NCBI Taxonomy" id="2212470"/>
    <lineage>
        <taxon>Bacteria</taxon>
        <taxon>Candidatus Eiseniibacteriota</taxon>
    </lineage>
</organism>
<sequence length="117" mass="12516">MTDGTVQTVEAASQAIEVGEVLVACVVGYAFSPIDLIPDPIPILGYLDDLVLLPLGVLAARRMIPAEVLRECRLRAETVIQEGLPVNRIAAGIIIAIWLALAGATVWFLARFVRPAP</sequence>
<evidence type="ECO:0000256" key="1">
    <source>
        <dbReference type="ARBA" id="ARBA00004127"/>
    </source>
</evidence>
<dbReference type="EMBL" id="VBPA01000202">
    <property type="protein sequence ID" value="TMQ70468.1"/>
    <property type="molecule type" value="Genomic_DNA"/>
</dbReference>
<feature type="transmembrane region" description="Helical" evidence="5">
    <location>
        <begin position="89"/>
        <end position="110"/>
    </location>
</feature>
<dbReference type="GO" id="GO:0012505">
    <property type="term" value="C:endomembrane system"/>
    <property type="evidence" value="ECO:0007669"/>
    <property type="project" value="UniProtKB-SubCell"/>
</dbReference>
<comment type="caution">
    <text evidence="7">The sequence shown here is derived from an EMBL/GenBank/DDBJ whole genome shotgun (WGS) entry which is preliminary data.</text>
</comment>
<dbReference type="Pfam" id="PF06803">
    <property type="entry name" value="DUF1232"/>
    <property type="match status" value="1"/>
</dbReference>
<accession>A0A538U3K4</accession>
<reference evidence="7 8" key="1">
    <citation type="journal article" date="2019" name="Nat. Microbiol.">
        <title>Mediterranean grassland soil C-N compound turnover is dependent on rainfall and depth, and is mediated by genomically divergent microorganisms.</title>
        <authorList>
            <person name="Diamond S."/>
            <person name="Andeer P.F."/>
            <person name="Li Z."/>
            <person name="Crits-Christoph A."/>
            <person name="Burstein D."/>
            <person name="Anantharaman K."/>
            <person name="Lane K.R."/>
            <person name="Thomas B.C."/>
            <person name="Pan C."/>
            <person name="Northen T.R."/>
            <person name="Banfield J.F."/>
        </authorList>
    </citation>
    <scope>NUCLEOTIDE SEQUENCE [LARGE SCALE GENOMIC DNA]</scope>
    <source>
        <strain evidence="7">WS_10</strain>
    </source>
</reference>
<dbReference type="AlphaFoldDB" id="A0A538U3K4"/>
<evidence type="ECO:0000256" key="5">
    <source>
        <dbReference type="SAM" id="Phobius"/>
    </source>
</evidence>
<keyword evidence="4 5" id="KW-0472">Membrane</keyword>